<dbReference type="Proteomes" id="UP000318578">
    <property type="component" value="Unassembled WGS sequence"/>
</dbReference>
<dbReference type="InterPro" id="IPR037401">
    <property type="entry name" value="SnoaL-like"/>
</dbReference>
<evidence type="ECO:0000313" key="3">
    <source>
        <dbReference type="Proteomes" id="UP000318578"/>
    </source>
</evidence>
<organism evidence="2 3">
    <name type="scientific">Amycolatopsis acidiphila</name>
    <dbReference type="NCBI Taxonomy" id="715473"/>
    <lineage>
        <taxon>Bacteria</taxon>
        <taxon>Bacillati</taxon>
        <taxon>Actinomycetota</taxon>
        <taxon>Actinomycetes</taxon>
        <taxon>Pseudonocardiales</taxon>
        <taxon>Pseudonocardiaceae</taxon>
        <taxon>Amycolatopsis</taxon>
    </lineage>
</organism>
<dbReference type="InterPro" id="IPR032710">
    <property type="entry name" value="NTF2-like_dom_sf"/>
</dbReference>
<dbReference type="SUPFAM" id="SSF54427">
    <property type="entry name" value="NTF2-like"/>
    <property type="match status" value="1"/>
</dbReference>
<gene>
    <name evidence="2" type="ORF">FNH06_31450</name>
</gene>
<protein>
    <submittedName>
        <fullName evidence="2">Nuclear transport factor 2 family protein</fullName>
    </submittedName>
</protein>
<keyword evidence="3" id="KW-1185">Reference proteome</keyword>
<dbReference type="EMBL" id="VJZA01000079">
    <property type="protein sequence ID" value="TVT17429.1"/>
    <property type="molecule type" value="Genomic_DNA"/>
</dbReference>
<dbReference type="RefSeq" id="WP_144643570.1">
    <property type="nucleotide sequence ID" value="NZ_BNAX01000001.1"/>
</dbReference>
<dbReference type="Gene3D" id="3.10.450.50">
    <property type="match status" value="1"/>
</dbReference>
<evidence type="ECO:0000259" key="1">
    <source>
        <dbReference type="Pfam" id="PF13577"/>
    </source>
</evidence>
<dbReference type="Pfam" id="PF13577">
    <property type="entry name" value="SnoaL_4"/>
    <property type="match status" value="1"/>
</dbReference>
<sequence length="146" mass="16280">MEMWELSAREQIRDSIAAYTHAGDRGRLADLAAVFTEDGVLHVKGREPAEGREAIVRMLSGAVARGARPDADGRTKLVRHFIANVAFEEVSPAEIRTAAYFLVVTAEGPDHWGRYRDRHVPVDGRWRIVHRYVRVDASSPTSTFPG</sequence>
<dbReference type="AlphaFoldDB" id="A0A557ZZI7"/>
<feature type="domain" description="SnoaL-like" evidence="1">
    <location>
        <begin position="5"/>
        <end position="131"/>
    </location>
</feature>
<dbReference type="OrthoDB" id="7605094at2"/>
<reference evidence="2 3" key="1">
    <citation type="submission" date="2019-07" db="EMBL/GenBank/DDBJ databases">
        <title>New species of Amycolatopsis and Streptomyces.</title>
        <authorList>
            <person name="Duangmal K."/>
            <person name="Teo W.F.A."/>
            <person name="Lipun K."/>
        </authorList>
    </citation>
    <scope>NUCLEOTIDE SEQUENCE [LARGE SCALE GENOMIC DNA]</scope>
    <source>
        <strain evidence="2 3">JCM 30562</strain>
    </source>
</reference>
<proteinExistence type="predicted"/>
<evidence type="ECO:0000313" key="2">
    <source>
        <dbReference type="EMBL" id="TVT17429.1"/>
    </source>
</evidence>
<comment type="caution">
    <text evidence="2">The sequence shown here is derived from an EMBL/GenBank/DDBJ whole genome shotgun (WGS) entry which is preliminary data.</text>
</comment>
<accession>A0A557ZZI7</accession>
<name>A0A557ZZI7_9PSEU</name>